<dbReference type="KEGG" id="lant:TUM19329_31470"/>
<feature type="transmembrane region" description="Helical" evidence="2">
    <location>
        <begin position="100"/>
        <end position="123"/>
    </location>
</feature>
<dbReference type="InterPro" id="IPR027628">
    <property type="entry name" value="DotA_TraY"/>
</dbReference>
<feature type="transmembrane region" description="Helical" evidence="2">
    <location>
        <begin position="689"/>
        <end position="714"/>
    </location>
</feature>
<dbReference type="NCBIfam" id="TIGR04346">
    <property type="entry name" value="DotA_TraY"/>
    <property type="match status" value="1"/>
</dbReference>
<feature type="transmembrane region" description="Helical" evidence="2">
    <location>
        <begin position="660"/>
        <end position="683"/>
    </location>
</feature>
<feature type="transmembrane region" description="Helical" evidence="2">
    <location>
        <begin position="60"/>
        <end position="80"/>
    </location>
</feature>
<feature type="chain" id="PRO_5026255535" description="Defect in organelle trafficking protein DotA" evidence="3">
    <location>
        <begin position="20"/>
        <end position="1002"/>
    </location>
</feature>
<evidence type="ECO:0000313" key="5">
    <source>
        <dbReference type="Proteomes" id="UP000502894"/>
    </source>
</evidence>
<feature type="transmembrane region" description="Helical" evidence="2">
    <location>
        <begin position="721"/>
        <end position="746"/>
    </location>
</feature>
<evidence type="ECO:0000256" key="3">
    <source>
        <dbReference type="SAM" id="SignalP"/>
    </source>
</evidence>
<dbReference type="InterPro" id="IPR021528">
    <property type="entry name" value="DotA"/>
</dbReference>
<keyword evidence="2" id="KW-0472">Membrane</keyword>
<sequence length="1002" mass="106841">MNKVVVAVLLSFFPALVLADSTLSFAPPASDYSIVFLGNLFGIVDGVLHGTGSQIMGTMFAVFNSAVLAVGGVIIMYTLMVSTMNTAHEGQMLGQKWSSIWIPVRSTLGLALLIPKASGYCLMQIFVMWIVVQGIGAADKVWEAALGYLNRGGVIIQAQQSNPTRGLINPQSSGVPGGAMSILAGQVCMLGLQKQLEAQRQTYLEMSQNSTSTSAPCNSDALKDFCNAAIPDFITTVNVVAVQNDKMNSNKNIIPKDYEAPMPNFTKSSTFNFLNGICGTIKWKSIAGLGTSGTMGVTDSQFKTAQMSRAIAIQQMYVDLTAVAQVMVNNNPAITPSTGSNSPGSDASKNYYSLIAREQFGVPLTASGTVCGTYTDKCVIWGPIASGSGVLFNGTEFQGAISDYNGIMTPTLNLMSIANDFQNKNNTRAFINEATNKGWIMAGSYFFDLVALNGNAADTTAATDTGTGLDSSTFGFNGIASGTCNADSYALLCTWFGNSAALLVQVQALIDGTYVSAGAGGVPIPGTAAKKPKLDSSSIAASTVDKTLTSSSVYGFVNNSMMMQVQGQPGLEPLQFANMIHFSVEPQTYYLQQQNFDCGKVKIAFFSFCLGRMMGNLFYNAIFRYIYNAFLAMFSQIINQVIMAFLMIPLQGMATIFQKGLETVSAPGVNPVVALANMGVMYINFSANLWMMLLNLAVTSAIIPIFGLFIFALIALAMPLLLAWIGIMVTVGFTTAYYIPILPYMIFTFGTLAWMISVIEAMVAAPIVALGVTHPEGHDAFGKGEAAIMILMNIFLRPALMIIGYISAIALCYVGVWLLNAGFDHAIGYMQSSPSQDPNACKNSAWGMCKESWTGTYGSMEKVNPENSLESQGSGVNSAFKGTQYTDWAGIYAYFFSILIYTTMYLVIVQKSFTLISLLPDKVLRWIGGNPESTGQEAAQWGEEVKTKSGEAGKATQDAQGQMGNKLGGYGQKALGKISKPGGSGKAKMSGESTQSKPSGEG</sequence>
<organism evidence="4 5">
    <name type="scientific">Legionella antarctica</name>
    <dbReference type="NCBI Taxonomy" id="2708020"/>
    <lineage>
        <taxon>Bacteria</taxon>
        <taxon>Pseudomonadati</taxon>
        <taxon>Pseudomonadota</taxon>
        <taxon>Gammaproteobacteria</taxon>
        <taxon>Legionellales</taxon>
        <taxon>Legionellaceae</taxon>
        <taxon>Legionella</taxon>
    </lineage>
</organism>
<feature type="transmembrane region" description="Helical" evidence="2">
    <location>
        <begin position="891"/>
        <end position="909"/>
    </location>
</feature>
<dbReference type="Proteomes" id="UP000502894">
    <property type="component" value="Chromosome"/>
</dbReference>
<evidence type="ECO:0000313" key="4">
    <source>
        <dbReference type="EMBL" id="BCA96786.1"/>
    </source>
</evidence>
<proteinExistence type="predicted"/>
<evidence type="ECO:0008006" key="6">
    <source>
        <dbReference type="Google" id="ProtNLM"/>
    </source>
</evidence>
<dbReference type="RefSeq" id="WP_173238018.1">
    <property type="nucleotide sequence ID" value="NZ_AP022839.1"/>
</dbReference>
<feature type="signal peptide" evidence="3">
    <location>
        <begin position="1"/>
        <end position="19"/>
    </location>
</feature>
<feature type="transmembrane region" description="Helical" evidence="2">
    <location>
        <begin position="794"/>
        <end position="819"/>
    </location>
</feature>
<feature type="region of interest" description="Disordered" evidence="1">
    <location>
        <begin position="932"/>
        <end position="1002"/>
    </location>
</feature>
<feature type="compositionally biased region" description="Polar residues" evidence="1">
    <location>
        <begin position="991"/>
        <end position="1002"/>
    </location>
</feature>
<dbReference type="NCBIfam" id="NF033886">
    <property type="entry name" value="T4SS_DotA"/>
    <property type="match status" value="1"/>
</dbReference>
<feature type="transmembrane region" description="Helical" evidence="2">
    <location>
        <begin position="601"/>
        <end position="619"/>
    </location>
</feature>
<dbReference type="Pfam" id="PF11388">
    <property type="entry name" value="DotA"/>
    <property type="match status" value="1"/>
</dbReference>
<keyword evidence="2" id="KW-0812">Transmembrane</keyword>
<name>A0A6F8T9X6_9GAMM</name>
<accession>A0A6F8T9X6</accession>
<dbReference type="AlphaFoldDB" id="A0A6F8T9X6"/>
<evidence type="ECO:0000256" key="1">
    <source>
        <dbReference type="SAM" id="MobiDB-lite"/>
    </source>
</evidence>
<keyword evidence="5" id="KW-1185">Reference proteome</keyword>
<gene>
    <name evidence="4" type="primary">dotA</name>
    <name evidence="4" type="ORF">TUM19329_31470</name>
</gene>
<feature type="transmembrane region" description="Helical" evidence="2">
    <location>
        <begin position="752"/>
        <end position="773"/>
    </location>
</feature>
<keyword evidence="3" id="KW-0732">Signal</keyword>
<feature type="transmembrane region" description="Helical" evidence="2">
    <location>
        <begin position="625"/>
        <end position="648"/>
    </location>
</feature>
<reference evidence="4" key="1">
    <citation type="journal article" date="2020" name="Microbiol. Resour. Announc.">
        <title>Complete Genome Sequence of Novel Psychrotolerant Legionella Strain TUM19329, Isolated from Antarctic Lake Sediment.</title>
        <authorList>
            <person name="Shimada S."/>
            <person name="Nakai R."/>
            <person name="Aoki K."/>
            <person name="Shimoeda N."/>
            <person name="Ohno G."/>
            <person name="Miyazaki Y."/>
            <person name="Kudoh S."/>
            <person name="Imura S."/>
            <person name="Watanabe K."/>
            <person name="Ishii Y."/>
            <person name="Tateda K."/>
        </authorList>
    </citation>
    <scope>NUCLEOTIDE SEQUENCE [LARGE SCALE GENOMIC DNA]</scope>
    <source>
        <strain evidence="4">TUM19329</strain>
    </source>
</reference>
<evidence type="ECO:0000256" key="2">
    <source>
        <dbReference type="SAM" id="Phobius"/>
    </source>
</evidence>
<keyword evidence="2" id="KW-1133">Transmembrane helix</keyword>
<dbReference type="EMBL" id="AP022839">
    <property type="protein sequence ID" value="BCA96786.1"/>
    <property type="molecule type" value="Genomic_DNA"/>
</dbReference>
<protein>
    <recommendedName>
        <fullName evidence="6">Defect in organelle trafficking protein DotA</fullName>
    </recommendedName>
</protein>